<dbReference type="EMBL" id="JAADJZ010000027">
    <property type="protein sequence ID" value="KAF2866623.1"/>
    <property type="molecule type" value="Genomic_DNA"/>
</dbReference>
<name>A0A7C8M5X4_9PLEO</name>
<proteinExistence type="predicted"/>
<organism evidence="1 2">
    <name type="scientific">Massariosphaeria phaeospora</name>
    <dbReference type="NCBI Taxonomy" id="100035"/>
    <lineage>
        <taxon>Eukaryota</taxon>
        <taxon>Fungi</taxon>
        <taxon>Dikarya</taxon>
        <taxon>Ascomycota</taxon>
        <taxon>Pezizomycotina</taxon>
        <taxon>Dothideomycetes</taxon>
        <taxon>Pleosporomycetidae</taxon>
        <taxon>Pleosporales</taxon>
        <taxon>Pleosporales incertae sedis</taxon>
        <taxon>Massariosphaeria</taxon>
    </lineage>
</organism>
<comment type="caution">
    <text evidence="1">The sequence shown here is derived from an EMBL/GenBank/DDBJ whole genome shotgun (WGS) entry which is preliminary data.</text>
</comment>
<sequence>MSARPTLATSSHGPLDACEPWKVASDTVGFLACLPWKTSTSNVRLSSRRSPCAWVSSDPRQGARGRARECRHHANAMSTSPFRLQPADLQGRGRVSSRREFHVDGLRAPGLQPNTAYRYRCAIDLSISARGLALRAFGAVTLSNPYSNPSNSCT</sequence>
<evidence type="ECO:0000313" key="1">
    <source>
        <dbReference type="EMBL" id="KAF2866623.1"/>
    </source>
</evidence>
<protein>
    <submittedName>
        <fullName evidence="1">Uncharacterized protein</fullName>
    </submittedName>
</protein>
<dbReference type="Proteomes" id="UP000481861">
    <property type="component" value="Unassembled WGS sequence"/>
</dbReference>
<gene>
    <name evidence="1" type="ORF">BDV95DRAFT_598862</name>
</gene>
<reference evidence="1 2" key="1">
    <citation type="submission" date="2020-01" db="EMBL/GenBank/DDBJ databases">
        <authorList>
            <consortium name="DOE Joint Genome Institute"/>
            <person name="Haridas S."/>
            <person name="Albert R."/>
            <person name="Binder M."/>
            <person name="Bloem J."/>
            <person name="Labutti K."/>
            <person name="Salamov A."/>
            <person name="Andreopoulos B."/>
            <person name="Baker S.E."/>
            <person name="Barry K."/>
            <person name="Bills G."/>
            <person name="Bluhm B.H."/>
            <person name="Cannon C."/>
            <person name="Castanera R."/>
            <person name="Culley D.E."/>
            <person name="Daum C."/>
            <person name="Ezra D."/>
            <person name="Gonzalez J.B."/>
            <person name="Henrissat B."/>
            <person name="Kuo A."/>
            <person name="Liang C."/>
            <person name="Lipzen A."/>
            <person name="Lutzoni F."/>
            <person name="Magnuson J."/>
            <person name="Mondo S."/>
            <person name="Nolan M."/>
            <person name="Ohm R."/>
            <person name="Pangilinan J."/>
            <person name="Park H.-J.H."/>
            <person name="Ramirez L."/>
            <person name="Alfaro M."/>
            <person name="Sun H."/>
            <person name="Tritt A."/>
            <person name="Yoshinaga Y."/>
            <person name="Zwiers L.-H.L."/>
            <person name="Turgeon B.G."/>
            <person name="Goodwin S.B."/>
            <person name="Spatafora J.W."/>
            <person name="Crous P.W."/>
            <person name="Grigoriev I.V."/>
        </authorList>
    </citation>
    <scope>NUCLEOTIDE SEQUENCE [LARGE SCALE GENOMIC DNA]</scope>
    <source>
        <strain evidence="1 2">CBS 611.86</strain>
    </source>
</reference>
<keyword evidence="2" id="KW-1185">Reference proteome</keyword>
<dbReference type="AlphaFoldDB" id="A0A7C8M5X4"/>
<accession>A0A7C8M5X4</accession>
<evidence type="ECO:0000313" key="2">
    <source>
        <dbReference type="Proteomes" id="UP000481861"/>
    </source>
</evidence>